<dbReference type="PANTHER" id="PTHR48104">
    <property type="entry name" value="METACASPASE-4"/>
    <property type="match status" value="1"/>
</dbReference>
<evidence type="ECO:0000313" key="4">
    <source>
        <dbReference type="EMBL" id="KIM41811.1"/>
    </source>
</evidence>
<feature type="region of interest" description="Disordered" evidence="2">
    <location>
        <begin position="541"/>
        <end position="560"/>
    </location>
</feature>
<feature type="compositionally biased region" description="Basic and acidic residues" evidence="2">
    <location>
        <begin position="576"/>
        <end position="589"/>
    </location>
</feature>
<feature type="compositionally biased region" description="Acidic residues" evidence="2">
    <location>
        <begin position="611"/>
        <end position="631"/>
    </location>
</feature>
<dbReference type="GO" id="GO:0005737">
    <property type="term" value="C:cytoplasm"/>
    <property type="evidence" value="ECO:0007669"/>
    <property type="project" value="TreeGrafter"/>
</dbReference>
<dbReference type="EMBL" id="KN831779">
    <property type="protein sequence ID" value="KIM41811.1"/>
    <property type="molecule type" value="Genomic_DNA"/>
</dbReference>
<reference evidence="5" key="2">
    <citation type="submission" date="2015-01" db="EMBL/GenBank/DDBJ databases">
        <title>Evolutionary Origins and Diversification of the Mycorrhizal Mutualists.</title>
        <authorList>
            <consortium name="DOE Joint Genome Institute"/>
            <consortium name="Mycorrhizal Genomics Consortium"/>
            <person name="Kohler A."/>
            <person name="Kuo A."/>
            <person name="Nagy L.G."/>
            <person name="Floudas D."/>
            <person name="Copeland A."/>
            <person name="Barry K.W."/>
            <person name="Cichocki N."/>
            <person name="Veneault-Fourrey C."/>
            <person name="LaButti K."/>
            <person name="Lindquist E.A."/>
            <person name="Lipzen A."/>
            <person name="Lundell T."/>
            <person name="Morin E."/>
            <person name="Murat C."/>
            <person name="Riley R."/>
            <person name="Ohm R."/>
            <person name="Sun H."/>
            <person name="Tunlid A."/>
            <person name="Henrissat B."/>
            <person name="Grigoriev I.V."/>
            <person name="Hibbett D.S."/>
            <person name="Martin F."/>
        </authorList>
    </citation>
    <scope>NUCLEOTIDE SEQUENCE [LARGE SCALE GENOMIC DNA]</scope>
    <source>
        <strain evidence="5">h7</strain>
    </source>
</reference>
<dbReference type="OrthoDB" id="3223806at2759"/>
<feature type="compositionally biased region" description="Polar residues" evidence="2">
    <location>
        <begin position="510"/>
        <end position="522"/>
    </location>
</feature>
<feature type="region of interest" description="Disordered" evidence="2">
    <location>
        <begin position="571"/>
        <end position="637"/>
    </location>
</feature>
<dbReference type="AlphaFoldDB" id="A0A0C3CDX4"/>
<dbReference type="InterPro" id="IPR050452">
    <property type="entry name" value="Metacaspase"/>
</dbReference>
<evidence type="ECO:0000259" key="3">
    <source>
        <dbReference type="Pfam" id="PF00656"/>
    </source>
</evidence>
<evidence type="ECO:0000256" key="2">
    <source>
        <dbReference type="SAM" id="MobiDB-lite"/>
    </source>
</evidence>
<feature type="compositionally biased region" description="Basic and acidic residues" evidence="2">
    <location>
        <begin position="597"/>
        <end position="607"/>
    </location>
</feature>
<dbReference type="HOGENOM" id="CLU_429629_0_0_1"/>
<name>A0A0C3CDX4_HEBCY</name>
<keyword evidence="5" id="KW-1185">Reference proteome</keyword>
<dbReference type="GO" id="GO:0006508">
    <property type="term" value="P:proteolysis"/>
    <property type="evidence" value="ECO:0007669"/>
    <property type="project" value="InterPro"/>
</dbReference>
<accession>A0A0C3CDX4</accession>
<dbReference type="Gene3D" id="3.40.50.1460">
    <property type="match status" value="1"/>
</dbReference>
<dbReference type="Pfam" id="PF00656">
    <property type="entry name" value="Peptidase_C14"/>
    <property type="match status" value="1"/>
</dbReference>
<feature type="region of interest" description="Disordered" evidence="2">
    <location>
        <begin position="406"/>
        <end position="437"/>
    </location>
</feature>
<feature type="region of interest" description="Disordered" evidence="2">
    <location>
        <begin position="480"/>
        <end position="535"/>
    </location>
</feature>
<dbReference type="GO" id="GO:0004197">
    <property type="term" value="F:cysteine-type endopeptidase activity"/>
    <property type="evidence" value="ECO:0007669"/>
    <property type="project" value="InterPro"/>
</dbReference>
<protein>
    <recommendedName>
        <fullName evidence="3">Peptidase C14 caspase domain-containing protein</fullName>
    </recommendedName>
</protein>
<reference evidence="4 5" key="1">
    <citation type="submission" date="2014-04" db="EMBL/GenBank/DDBJ databases">
        <authorList>
            <consortium name="DOE Joint Genome Institute"/>
            <person name="Kuo A."/>
            <person name="Gay G."/>
            <person name="Dore J."/>
            <person name="Kohler A."/>
            <person name="Nagy L.G."/>
            <person name="Floudas D."/>
            <person name="Copeland A."/>
            <person name="Barry K.W."/>
            <person name="Cichocki N."/>
            <person name="Veneault-Fourrey C."/>
            <person name="LaButti K."/>
            <person name="Lindquist E.A."/>
            <person name="Lipzen A."/>
            <person name="Lundell T."/>
            <person name="Morin E."/>
            <person name="Murat C."/>
            <person name="Sun H."/>
            <person name="Tunlid A."/>
            <person name="Henrissat B."/>
            <person name="Grigoriev I.V."/>
            <person name="Hibbett D.S."/>
            <person name="Martin F."/>
            <person name="Nordberg H.P."/>
            <person name="Cantor M.N."/>
            <person name="Hua S.X."/>
        </authorList>
    </citation>
    <scope>NUCLEOTIDE SEQUENCE [LARGE SCALE GENOMIC DNA]</scope>
    <source>
        <strain evidence="5">h7</strain>
    </source>
</reference>
<evidence type="ECO:0000256" key="1">
    <source>
        <dbReference type="ARBA" id="ARBA00009005"/>
    </source>
</evidence>
<gene>
    <name evidence="4" type="ORF">M413DRAFT_138461</name>
</gene>
<dbReference type="InterPro" id="IPR011600">
    <property type="entry name" value="Pept_C14_caspase"/>
</dbReference>
<evidence type="ECO:0000313" key="5">
    <source>
        <dbReference type="Proteomes" id="UP000053424"/>
    </source>
</evidence>
<feature type="domain" description="Peptidase C14 caspase" evidence="3">
    <location>
        <begin position="44"/>
        <end position="294"/>
    </location>
</feature>
<sequence length="637" mass="72055">MNQLNVERRGKVQALLGLEVETENEILKNTPPAEEAIRQIPRLFALIIGINVYQMNHRTLRGAVPDGKAFKRYLMERLCVPENQIITLFDRDATRTAIIENGFRKLRDNEDIKEGDPIFIFYAGHGSQKYAHPDWELNGRNVQMEVILPYDCGVVNEEHPEGVEPIPDRTIGILIDEIAEEKGDNITVVFDTCHSASGTRSQDENSLTIVRSVQLEDVPFRKETDRAIWARSARLDAAQSRRGLESHMLISACKSSEDAIEYKGRGKFSTALLKLLESTSPDKLRYRDILANMESISPQNPQCEGLSQDRLLFNGKVLPPGQVYPIREDTSEFALEASAAHAIALNAEYMPYSDPDKSLKPLPSPRPMFMQGTVEQTPSHVIKEAEFWSMIPSPLRPLKRRREFNEEERRNVRRVAPHHPNYEAQRSRNAEFSSLPPKRSLSPQYYWVPPLTPSPHSTPYYPPPPIEGYQFRHFSPTPEILNCDDINGGPRAQHYEHRRPALPSQRPGYPSSQYRRTQSQSHARPPSPPPSALYRRVSLKPRPSAQHRRVLSQPRSERPPLHLQVVMGASEPGDGYEVHLHGQGRKERAANGGGGEDIVRNDERDASDAAASEDDDDDESIDSSADPEFEPDTFAAW</sequence>
<comment type="similarity">
    <text evidence="1">Belongs to the peptidase C14B family.</text>
</comment>
<organism evidence="4 5">
    <name type="scientific">Hebeloma cylindrosporum</name>
    <dbReference type="NCBI Taxonomy" id="76867"/>
    <lineage>
        <taxon>Eukaryota</taxon>
        <taxon>Fungi</taxon>
        <taxon>Dikarya</taxon>
        <taxon>Basidiomycota</taxon>
        <taxon>Agaricomycotina</taxon>
        <taxon>Agaricomycetes</taxon>
        <taxon>Agaricomycetidae</taxon>
        <taxon>Agaricales</taxon>
        <taxon>Agaricineae</taxon>
        <taxon>Hymenogastraceae</taxon>
        <taxon>Hebeloma</taxon>
    </lineage>
</organism>
<proteinExistence type="inferred from homology"/>
<dbReference type="Proteomes" id="UP000053424">
    <property type="component" value="Unassembled WGS sequence"/>
</dbReference>
<dbReference type="PANTHER" id="PTHR48104:SF30">
    <property type="entry name" value="METACASPASE-1"/>
    <property type="match status" value="1"/>
</dbReference>